<feature type="domain" description="DUF5672" evidence="2">
    <location>
        <begin position="172"/>
        <end position="316"/>
    </location>
</feature>
<feature type="domain" description="Glycosyltransferase 61 catalytic" evidence="1">
    <location>
        <begin position="416"/>
        <end position="581"/>
    </location>
</feature>
<dbReference type="Proteomes" id="UP000029781">
    <property type="component" value="Segment"/>
</dbReference>
<organism evidence="3 4">
    <name type="scientific">Cafeteria roenbergensis virus (strain BV-PW1)</name>
    <name type="common">CroV</name>
    <dbReference type="NCBI Taxonomy" id="693272"/>
    <lineage>
        <taxon>Viruses</taxon>
        <taxon>Varidnaviria</taxon>
        <taxon>Bamfordvirae</taxon>
        <taxon>Nucleocytoviricota</taxon>
        <taxon>Megaviricetes</taxon>
        <taxon>Imitervirales</taxon>
        <taxon>Mimiviridae</taxon>
        <taxon>Aliimimivirinae</taxon>
        <taxon>Rheavirus</taxon>
        <taxon>Rheavirus sinusmexicani</taxon>
    </lineage>
</organism>
<reference evidence="3 4" key="1">
    <citation type="journal article" date="2010" name="Proc. Natl. Acad. Sci. U.S.A.">
        <title>Giant virus with a remarkable complement of genes infects marine zooplankton.</title>
        <authorList>
            <person name="Fischer M.G."/>
            <person name="Allen M.J."/>
            <person name="Wilson W.H."/>
            <person name="Suttle C.A."/>
        </authorList>
    </citation>
    <scope>NUCLEOTIDE SEQUENCE [LARGE SCALE GENOMIC DNA]</scope>
    <source>
        <strain evidence="3 4">BV-PW1</strain>
    </source>
</reference>
<dbReference type="GeneID" id="9887658"/>
<gene>
    <name evidence="3" type="ORF">crov256</name>
</gene>
<evidence type="ECO:0000313" key="4">
    <source>
        <dbReference type="Proteomes" id="UP000029781"/>
    </source>
</evidence>
<dbReference type="Pfam" id="PF04577">
    <property type="entry name" value="Glyco_transf_61"/>
    <property type="match status" value="1"/>
</dbReference>
<dbReference type="RefSeq" id="YP_003969888.1">
    <property type="nucleotide sequence ID" value="NC_014637.1"/>
</dbReference>
<organismHost>
    <name type="scientific">Cafeteria roenbergensis</name>
    <name type="common">Marine flagellate</name>
    <dbReference type="NCBI Taxonomy" id="33653"/>
</organismHost>
<dbReference type="KEGG" id="vg:9887658"/>
<dbReference type="EMBL" id="GU244497">
    <property type="protein sequence ID" value="ADO67289.1"/>
    <property type="molecule type" value="Genomic_DNA"/>
</dbReference>
<dbReference type="GO" id="GO:0016757">
    <property type="term" value="F:glycosyltransferase activity"/>
    <property type="evidence" value="ECO:0007669"/>
    <property type="project" value="InterPro"/>
</dbReference>
<evidence type="ECO:0000259" key="2">
    <source>
        <dbReference type="Pfam" id="PF18922"/>
    </source>
</evidence>
<evidence type="ECO:0000313" key="3">
    <source>
        <dbReference type="EMBL" id="ADO67289.1"/>
    </source>
</evidence>
<dbReference type="InterPro" id="IPR043729">
    <property type="entry name" value="DUF5672"/>
</dbReference>
<accession>E3T526</accession>
<dbReference type="InterPro" id="IPR049625">
    <property type="entry name" value="Glyco_transf_61_cat"/>
</dbReference>
<evidence type="ECO:0000259" key="1">
    <source>
        <dbReference type="Pfam" id="PF04577"/>
    </source>
</evidence>
<dbReference type="OrthoDB" id="812at549779"/>
<dbReference type="Pfam" id="PF18922">
    <property type="entry name" value="DUF5672"/>
    <property type="match status" value="1"/>
</dbReference>
<proteinExistence type="predicted"/>
<name>E3T526_CROVB</name>
<keyword evidence="4" id="KW-1185">Reference proteome</keyword>
<sequence length="634" mass="75094">MLTHNIFSSKCIFLNSFKSFIILYYNIMEILLLRKYKKLNKPSNKQTNTPNTNLEPIKETINEILLKYYEVTNINKININSKIGFFKYCLDNLENIKKIKLPDTCQKIKPVNCVLIEFRNHPHIEFIIRNNIIKLGNKVNFTIVCGKNNYQMIKNFNINNLTIIKQNINNVTRGEYSKLLASSDFWKQFENEYILINQSDSIIFNDNLDDFIGYDYIGSPWLKPTRPSQLFMGNGGFSLRKKDTMIKICNKYKIENMPNYMKPVKFMSDDDNNICPEDVYFCQYLLRLSNVNLPSYDTCVNFSLESFISNNPFGGHDFFKHKWIKFIEKNPHKIPTIIPKITPTEILENIKICKIPNVNEFIVINNEKVYQNKYLNSDIGKKYITKYQNNEIDLTYKKIINFNKVLLYSNRWDFNWRHFLIETFYNLKDAFNNQEITILICKTAPKHIYELFTILNIQNYYEIDDNTLIQANQLVIPSKNDTLKNVFLKKVIDQSTKIAINEMINPYNKIYLTRNNNNKNYRYVSNQEKLNNILMNNNFVFIRGGTIPLYHQIYLINQATEIITQIGANCDNIIFSNNKSKFKIIYPLNCKRWAKMYNMYSQCVLLYCGDNVTKNTNNDKLNWNYTLDFSKFKI</sequence>
<protein>
    <submittedName>
        <fullName evidence="3">Uncharacterized protein</fullName>
    </submittedName>
</protein>